<keyword evidence="8" id="KW-1185">Reference proteome</keyword>
<keyword evidence="2" id="KW-0808">Transferase</keyword>
<dbReference type="Pfam" id="PF00294">
    <property type="entry name" value="PfkB"/>
    <property type="match status" value="1"/>
</dbReference>
<keyword evidence="4 7" id="KW-0418">Kinase</keyword>
<sequence>MDCGIISYGEAMVDYIAKDTANSQYETFIGGTTLNAAVGACRLGTPVYYLCKLGRDSVSQFIKTTLGDEKVNLDFSAESDDKKICGVYVHVNEEGERYFHSYVNDTPDEQLVASELNEIAFRNSSIFYFGSVTLFHPIAYETTLKAIELAEKHKVLIAFDANIRIKRWESEEACRMTIKEILPRIDILKLTVEELLFLMRTPIVEEGIEKLASFHIPFIWITLGGNGALSIHQDKVIHVEGEKVKVVDTTGAGDAFMAGLLHCIHTRGLPKSEQTLIDYTQYGNKLGAMAVTKQGALTAFQKRNN</sequence>
<comment type="similarity">
    <text evidence="1">Belongs to the carbohydrate kinase PfkB family.</text>
</comment>
<dbReference type="EMBL" id="PIOC01000004">
    <property type="protein sequence ID" value="RDW21149.1"/>
    <property type="molecule type" value="Genomic_DNA"/>
</dbReference>
<gene>
    <name evidence="7" type="ORF">CWR48_04120</name>
</gene>
<evidence type="ECO:0000256" key="1">
    <source>
        <dbReference type="ARBA" id="ARBA00010688"/>
    </source>
</evidence>
<evidence type="ECO:0000259" key="6">
    <source>
        <dbReference type="Pfam" id="PF00294"/>
    </source>
</evidence>
<dbReference type="OrthoDB" id="9813569at2"/>
<dbReference type="InterPro" id="IPR029056">
    <property type="entry name" value="Ribokinase-like"/>
</dbReference>
<dbReference type="PROSITE" id="PS00584">
    <property type="entry name" value="PFKB_KINASES_2"/>
    <property type="match status" value="1"/>
</dbReference>
<dbReference type="InterPro" id="IPR011611">
    <property type="entry name" value="PfkB_dom"/>
</dbReference>
<dbReference type="PANTHER" id="PTHR43085:SF1">
    <property type="entry name" value="PSEUDOURIDINE KINASE-RELATED"/>
    <property type="match status" value="1"/>
</dbReference>
<name>A0A3D8Q159_9BACI</name>
<proteinExistence type="inferred from homology"/>
<feature type="domain" description="Carbohydrate kinase PfkB" evidence="6">
    <location>
        <begin position="5"/>
        <end position="299"/>
    </location>
</feature>
<evidence type="ECO:0000313" key="8">
    <source>
        <dbReference type="Proteomes" id="UP000257143"/>
    </source>
</evidence>
<dbReference type="AlphaFoldDB" id="A0A3D8Q159"/>
<accession>A0A3D8Q159</accession>
<evidence type="ECO:0000256" key="5">
    <source>
        <dbReference type="ARBA" id="ARBA00022840"/>
    </source>
</evidence>
<keyword evidence="5" id="KW-0067">ATP-binding</keyword>
<evidence type="ECO:0000313" key="7">
    <source>
        <dbReference type="EMBL" id="RDW21149.1"/>
    </source>
</evidence>
<dbReference type="CDD" id="cd01167">
    <property type="entry name" value="bac_FRK"/>
    <property type="match status" value="1"/>
</dbReference>
<dbReference type="PANTHER" id="PTHR43085">
    <property type="entry name" value="HEXOKINASE FAMILY MEMBER"/>
    <property type="match status" value="1"/>
</dbReference>
<dbReference type="SUPFAM" id="SSF53613">
    <property type="entry name" value="Ribokinase-like"/>
    <property type="match status" value="1"/>
</dbReference>
<dbReference type="Gene3D" id="3.40.1190.20">
    <property type="match status" value="1"/>
</dbReference>
<evidence type="ECO:0000256" key="3">
    <source>
        <dbReference type="ARBA" id="ARBA00022741"/>
    </source>
</evidence>
<dbReference type="InterPro" id="IPR050306">
    <property type="entry name" value="PfkB_Carbo_kinase"/>
</dbReference>
<dbReference type="RefSeq" id="WP_115771778.1">
    <property type="nucleotide sequence ID" value="NZ_PIOC01000004.1"/>
</dbReference>
<keyword evidence="3" id="KW-0547">Nucleotide-binding</keyword>
<organism evidence="7 8">
    <name type="scientific">Oceanobacillus arenosus</name>
    <dbReference type="NCBI Taxonomy" id="1229153"/>
    <lineage>
        <taxon>Bacteria</taxon>
        <taxon>Bacillati</taxon>
        <taxon>Bacillota</taxon>
        <taxon>Bacilli</taxon>
        <taxon>Bacillales</taxon>
        <taxon>Bacillaceae</taxon>
        <taxon>Oceanobacillus</taxon>
    </lineage>
</organism>
<dbReference type="GO" id="GO:0016301">
    <property type="term" value="F:kinase activity"/>
    <property type="evidence" value="ECO:0007669"/>
    <property type="project" value="UniProtKB-KW"/>
</dbReference>
<dbReference type="GO" id="GO:0005524">
    <property type="term" value="F:ATP binding"/>
    <property type="evidence" value="ECO:0007669"/>
    <property type="project" value="UniProtKB-KW"/>
</dbReference>
<dbReference type="Proteomes" id="UP000257143">
    <property type="component" value="Unassembled WGS sequence"/>
</dbReference>
<evidence type="ECO:0000256" key="2">
    <source>
        <dbReference type="ARBA" id="ARBA00022679"/>
    </source>
</evidence>
<evidence type="ECO:0000256" key="4">
    <source>
        <dbReference type="ARBA" id="ARBA00022777"/>
    </source>
</evidence>
<protein>
    <submittedName>
        <fullName evidence="7">Carbohydrate kinase</fullName>
    </submittedName>
</protein>
<dbReference type="InterPro" id="IPR002173">
    <property type="entry name" value="Carboh/pur_kinase_PfkB_CS"/>
</dbReference>
<reference evidence="8" key="1">
    <citation type="submission" date="2017-11" db="EMBL/GenBank/DDBJ databases">
        <authorList>
            <person name="Zhu W."/>
        </authorList>
    </citation>
    <scope>NUCLEOTIDE SEQUENCE [LARGE SCALE GENOMIC DNA]</scope>
    <source>
        <strain evidence="8">CAU 1183</strain>
    </source>
</reference>
<comment type="caution">
    <text evidence="7">The sequence shown here is derived from an EMBL/GenBank/DDBJ whole genome shotgun (WGS) entry which is preliminary data.</text>
</comment>